<keyword evidence="1" id="KW-0378">Hydrolase</keyword>
<dbReference type="SMART" id="SM00646">
    <property type="entry name" value="Ami_3"/>
    <property type="match status" value="1"/>
</dbReference>
<dbReference type="PROSITE" id="PS51724">
    <property type="entry name" value="SPOR"/>
    <property type="match status" value="1"/>
</dbReference>
<evidence type="ECO:0000259" key="2">
    <source>
        <dbReference type="PROSITE" id="PS51724"/>
    </source>
</evidence>
<dbReference type="GO" id="GO:0008745">
    <property type="term" value="F:N-acetylmuramoyl-L-alanine amidase activity"/>
    <property type="evidence" value="ECO:0007669"/>
    <property type="project" value="InterPro"/>
</dbReference>
<dbReference type="InterPro" id="IPR002508">
    <property type="entry name" value="MurNAc-LAA_cat"/>
</dbReference>
<reference evidence="3 4" key="1">
    <citation type="submission" date="2020-04" db="EMBL/GenBank/DDBJ databases">
        <title>Bacillus sp. UniB3 isolated from commercial digestive syrup.</title>
        <authorList>
            <person name="Thorat V."/>
            <person name="Kirdat K."/>
            <person name="Tiwarekar B."/>
            <person name="Yadav A."/>
        </authorList>
    </citation>
    <scope>NUCLEOTIDE SEQUENCE [LARGE SCALE GENOMIC DNA]</scope>
    <source>
        <strain evidence="3 4">UniB3</strain>
    </source>
</reference>
<dbReference type="SUPFAM" id="SSF53187">
    <property type="entry name" value="Zn-dependent exopeptidases"/>
    <property type="match status" value="1"/>
</dbReference>
<dbReference type="Gene3D" id="3.40.630.40">
    <property type="entry name" value="Zn-dependent exopeptidases"/>
    <property type="match status" value="1"/>
</dbReference>
<feature type="domain" description="SPOR" evidence="2">
    <location>
        <begin position="181"/>
        <end position="254"/>
    </location>
</feature>
<evidence type="ECO:0000313" key="3">
    <source>
        <dbReference type="EMBL" id="NMO78544.1"/>
    </source>
</evidence>
<dbReference type="GO" id="GO:0030288">
    <property type="term" value="C:outer membrane-bounded periplasmic space"/>
    <property type="evidence" value="ECO:0007669"/>
    <property type="project" value="TreeGrafter"/>
</dbReference>
<dbReference type="InterPro" id="IPR007730">
    <property type="entry name" value="SPOR-like_dom"/>
</dbReference>
<comment type="caution">
    <text evidence="3">The sequence shown here is derived from an EMBL/GenBank/DDBJ whole genome shotgun (WGS) entry which is preliminary data.</text>
</comment>
<organism evidence="3 4">
    <name type="scientific">Niallia alba</name>
    <dbReference type="NCBI Taxonomy" id="2729105"/>
    <lineage>
        <taxon>Bacteria</taxon>
        <taxon>Bacillati</taxon>
        <taxon>Bacillota</taxon>
        <taxon>Bacilli</taxon>
        <taxon>Bacillales</taxon>
        <taxon>Bacillaceae</taxon>
        <taxon>Niallia</taxon>
    </lineage>
</organism>
<keyword evidence="4" id="KW-1185">Reference proteome</keyword>
<evidence type="ECO:0000313" key="4">
    <source>
        <dbReference type="Proteomes" id="UP000588491"/>
    </source>
</evidence>
<gene>
    <name evidence="3" type="ORF">HHU08_16290</name>
</gene>
<dbReference type="Gene3D" id="3.30.70.1070">
    <property type="entry name" value="Sporulation related repeat"/>
    <property type="match status" value="1"/>
</dbReference>
<dbReference type="CDD" id="cd02696">
    <property type="entry name" value="MurNAc-LAA"/>
    <property type="match status" value="1"/>
</dbReference>
<dbReference type="GO" id="GO:0009253">
    <property type="term" value="P:peptidoglycan catabolic process"/>
    <property type="evidence" value="ECO:0007669"/>
    <property type="project" value="InterPro"/>
</dbReference>
<dbReference type="EMBL" id="JABBPK010000001">
    <property type="protein sequence ID" value="NMO78544.1"/>
    <property type="molecule type" value="Genomic_DNA"/>
</dbReference>
<dbReference type="InterPro" id="IPR050695">
    <property type="entry name" value="N-acetylmuramoyl_amidase_3"/>
</dbReference>
<sequence length="254" mass="27850">MVKIFIDPGHGGSDSGAVGNGLQEKNITLMIAQQIRNILQNEYEGVEIRMSRNGDSTVSLAARTNAANNWNADFFLSIHVNAGGGTGFESYIFPGVGAPTSTYQNEIHEEVIAETRFNNRGKKSANFHVLRETIMPALLTENGFIDTAIDANQLKDSNFITKIARGHVNGLESAFSLQKKQTQSPIYRVQIGAFKVKENAEKTASQASEKGFDTAVLFRDNLFKVQIGAFSNRNNAERLAQRAREAGFNAFITS</sequence>
<evidence type="ECO:0000256" key="1">
    <source>
        <dbReference type="ARBA" id="ARBA00022801"/>
    </source>
</evidence>
<dbReference type="Pfam" id="PF05036">
    <property type="entry name" value="SPOR"/>
    <property type="match status" value="1"/>
</dbReference>
<accession>A0A7Y0PPJ4</accession>
<dbReference type="InterPro" id="IPR036680">
    <property type="entry name" value="SPOR-like_sf"/>
</dbReference>
<proteinExistence type="predicted"/>
<dbReference type="AlphaFoldDB" id="A0A7Y0PPJ4"/>
<dbReference type="PANTHER" id="PTHR30404:SF0">
    <property type="entry name" value="N-ACETYLMURAMOYL-L-ALANINE AMIDASE AMIC"/>
    <property type="match status" value="1"/>
</dbReference>
<dbReference type="PANTHER" id="PTHR30404">
    <property type="entry name" value="N-ACETYLMURAMOYL-L-ALANINE AMIDASE"/>
    <property type="match status" value="1"/>
</dbReference>
<dbReference type="Proteomes" id="UP000588491">
    <property type="component" value="Unassembled WGS sequence"/>
</dbReference>
<dbReference type="RefSeq" id="WP_016202932.1">
    <property type="nucleotide sequence ID" value="NZ_JABBPK010000001.1"/>
</dbReference>
<dbReference type="SUPFAM" id="SSF110997">
    <property type="entry name" value="Sporulation related repeat"/>
    <property type="match status" value="1"/>
</dbReference>
<name>A0A7Y0PPJ4_9BACI</name>
<dbReference type="GO" id="GO:0042834">
    <property type="term" value="F:peptidoglycan binding"/>
    <property type="evidence" value="ECO:0007669"/>
    <property type="project" value="InterPro"/>
</dbReference>
<dbReference type="Pfam" id="PF01520">
    <property type="entry name" value="Amidase_3"/>
    <property type="match status" value="1"/>
</dbReference>
<protein>
    <submittedName>
        <fullName evidence="3">N-acetylmuramoyl-L-alanine amidase</fullName>
    </submittedName>
</protein>